<comment type="caution">
    <text evidence="1">The sequence shown here is derived from an EMBL/GenBank/DDBJ whole genome shotgun (WGS) entry which is preliminary data.</text>
</comment>
<protein>
    <submittedName>
        <fullName evidence="1">Uncharacterized protein</fullName>
    </submittedName>
</protein>
<gene>
    <name evidence="1" type="ORF">GcM3_009010</name>
</gene>
<evidence type="ECO:0000313" key="1">
    <source>
        <dbReference type="EMBL" id="RKF83711.1"/>
    </source>
</evidence>
<sequence>MPTTLNGEAQPGSSRGGKSGLFDFHAITLDWSDGIVVCHLGRSPK</sequence>
<dbReference type="Proteomes" id="UP000283383">
    <property type="component" value="Unassembled WGS sequence"/>
</dbReference>
<evidence type="ECO:0000313" key="2">
    <source>
        <dbReference type="Proteomes" id="UP000283383"/>
    </source>
</evidence>
<reference evidence="1 2" key="1">
    <citation type="journal article" date="2018" name="BMC Genomics">
        <title>Comparative genome analyses reveal sequence features reflecting distinct modes of host-adaptation between dicot and monocot powdery mildew.</title>
        <authorList>
            <person name="Wu Y."/>
            <person name="Ma X."/>
            <person name="Pan Z."/>
            <person name="Kale S.D."/>
            <person name="Song Y."/>
            <person name="King H."/>
            <person name="Zhang Q."/>
            <person name="Presley C."/>
            <person name="Deng X."/>
            <person name="Wei C.I."/>
            <person name="Xiao S."/>
        </authorList>
    </citation>
    <scope>NUCLEOTIDE SEQUENCE [LARGE SCALE GENOMIC DNA]</scope>
    <source>
        <strain evidence="1">UMSG3</strain>
    </source>
</reference>
<name>A0A420JAB3_9PEZI</name>
<organism evidence="1 2">
    <name type="scientific">Golovinomyces cichoracearum</name>
    <dbReference type="NCBI Taxonomy" id="62708"/>
    <lineage>
        <taxon>Eukaryota</taxon>
        <taxon>Fungi</taxon>
        <taxon>Dikarya</taxon>
        <taxon>Ascomycota</taxon>
        <taxon>Pezizomycotina</taxon>
        <taxon>Leotiomycetes</taxon>
        <taxon>Erysiphales</taxon>
        <taxon>Erysiphaceae</taxon>
        <taxon>Golovinomyces</taxon>
    </lineage>
</organism>
<dbReference type="EMBL" id="MCBQ01000956">
    <property type="protein sequence ID" value="RKF83711.1"/>
    <property type="molecule type" value="Genomic_DNA"/>
</dbReference>
<accession>A0A420JAB3</accession>
<dbReference type="AlphaFoldDB" id="A0A420JAB3"/>
<keyword evidence="2" id="KW-1185">Reference proteome</keyword>
<proteinExistence type="predicted"/>